<evidence type="ECO:0000313" key="2">
    <source>
        <dbReference type="EMBL" id="MBW29881.1"/>
    </source>
</evidence>
<accession>A0A2M3ZMX3</accession>
<dbReference type="AlphaFoldDB" id="A0A2M3ZMX3"/>
<feature type="chain" id="PRO_5014792038" evidence="1">
    <location>
        <begin position="25"/>
        <end position="95"/>
    </location>
</feature>
<proteinExistence type="predicted"/>
<evidence type="ECO:0000256" key="1">
    <source>
        <dbReference type="SAM" id="SignalP"/>
    </source>
</evidence>
<keyword evidence="1" id="KW-0732">Signal</keyword>
<protein>
    <submittedName>
        <fullName evidence="2">Putative secreted peptide</fullName>
    </submittedName>
</protein>
<dbReference type="EMBL" id="GGFM01009130">
    <property type="protein sequence ID" value="MBW29881.1"/>
    <property type="molecule type" value="Transcribed_RNA"/>
</dbReference>
<sequence length="95" mass="9143">MAGRAAWVTFAAAAAAAGFRDVAAATAAAIAAVAAEAASAGEPAYAVAVVDLPLVAEPMIGADVGLVPVLENSIAFLAVANPPSIDVALSGAWKP</sequence>
<reference evidence="2" key="1">
    <citation type="submission" date="2018-01" db="EMBL/GenBank/DDBJ databases">
        <title>An insight into the sialome of Amazonian anophelines.</title>
        <authorList>
            <person name="Ribeiro J.M."/>
            <person name="Scarpassa V."/>
            <person name="Calvo E."/>
        </authorList>
    </citation>
    <scope>NUCLEOTIDE SEQUENCE</scope>
    <source>
        <tissue evidence="2">Salivary glands</tissue>
    </source>
</reference>
<name>A0A2M3ZMX3_9DIPT</name>
<feature type="signal peptide" evidence="1">
    <location>
        <begin position="1"/>
        <end position="24"/>
    </location>
</feature>
<organism evidence="2">
    <name type="scientific">Anopheles braziliensis</name>
    <dbReference type="NCBI Taxonomy" id="58242"/>
    <lineage>
        <taxon>Eukaryota</taxon>
        <taxon>Metazoa</taxon>
        <taxon>Ecdysozoa</taxon>
        <taxon>Arthropoda</taxon>
        <taxon>Hexapoda</taxon>
        <taxon>Insecta</taxon>
        <taxon>Pterygota</taxon>
        <taxon>Neoptera</taxon>
        <taxon>Endopterygota</taxon>
        <taxon>Diptera</taxon>
        <taxon>Nematocera</taxon>
        <taxon>Culicoidea</taxon>
        <taxon>Culicidae</taxon>
        <taxon>Anophelinae</taxon>
        <taxon>Anopheles</taxon>
    </lineage>
</organism>